<feature type="region of interest" description="C" evidence="8">
    <location>
        <begin position="544"/>
        <end position="615"/>
    </location>
</feature>
<dbReference type="PIRSF" id="PIRSF002583">
    <property type="entry name" value="Hsp90"/>
    <property type="match status" value="1"/>
</dbReference>
<dbReference type="PRINTS" id="PR00775">
    <property type="entry name" value="HEATSHOCK90"/>
</dbReference>
<dbReference type="FunFam" id="3.30.565.10:FF:000009">
    <property type="entry name" value="Molecular chaperone HtpG"/>
    <property type="match status" value="1"/>
</dbReference>
<dbReference type="Gene3D" id="3.30.565.10">
    <property type="entry name" value="Histidine kinase-like ATPase, C-terminal domain"/>
    <property type="match status" value="1"/>
</dbReference>
<keyword evidence="5 8" id="KW-0067">ATP-binding</keyword>
<dbReference type="SUPFAM" id="SSF54211">
    <property type="entry name" value="Ribosomal protein S5 domain 2-like"/>
    <property type="match status" value="1"/>
</dbReference>
<keyword evidence="7 8" id="KW-0143">Chaperone</keyword>
<feature type="binding site" evidence="9">
    <location>
        <position position="77"/>
    </location>
    <ligand>
        <name>ATP</name>
        <dbReference type="ChEBI" id="CHEBI:30616"/>
    </ligand>
</feature>
<dbReference type="InterPro" id="IPR003594">
    <property type="entry name" value="HATPase_dom"/>
</dbReference>
<dbReference type="Gene3D" id="1.20.120.790">
    <property type="entry name" value="Heat shock protein 90, C-terminal domain"/>
    <property type="match status" value="1"/>
</dbReference>
<feature type="binding site" evidence="9">
    <location>
        <begin position="97"/>
        <end position="98"/>
    </location>
    <ligand>
        <name>ATP</name>
        <dbReference type="ChEBI" id="CHEBI:30616"/>
    </ligand>
</feature>
<evidence type="ECO:0000256" key="5">
    <source>
        <dbReference type="ARBA" id="ARBA00022840"/>
    </source>
</evidence>
<evidence type="ECO:0000256" key="2">
    <source>
        <dbReference type="ARBA" id="ARBA00008239"/>
    </source>
</evidence>
<evidence type="ECO:0000313" key="11">
    <source>
        <dbReference type="EMBL" id="CAA6812055.1"/>
    </source>
</evidence>
<dbReference type="GO" id="GO:0140662">
    <property type="term" value="F:ATP-dependent protein folding chaperone"/>
    <property type="evidence" value="ECO:0007669"/>
    <property type="project" value="InterPro"/>
</dbReference>
<dbReference type="GO" id="GO:0005737">
    <property type="term" value="C:cytoplasm"/>
    <property type="evidence" value="ECO:0007669"/>
    <property type="project" value="UniProtKB-SubCell"/>
</dbReference>
<dbReference type="InterPro" id="IPR001404">
    <property type="entry name" value="Hsp90_fam"/>
</dbReference>
<feature type="binding site" evidence="9">
    <location>
        <position position="96"/>
    </location>
    <ligand>
        <name>ATP</name>
        <dbReference type="ChEBI" id="CHEBI:30616"/>
    </ligand>
</feature>
<keyword evidence="6 8" id="KW-0346">Stress response</keyword>
<dbReference type="Pfam" id="PF00183">
    <property type="entry name" value="HSP90"/>
    <property type="match status" value="1"/>
</dbReference>
<feature type="binding site" evidence="9">
    <location>
        <position position="82"/>
    </location>
    <ligand>
        <name>ATP</name>
        <dbReference type="ChEBI" id="CHEBI:30616"/>
    </ligand>
</feature>
<dbReference type="InterPro" id="IPR020568">
    <property type="entry name" value="Ribosomal_Su5_D2-typ_SF"/>
</dbReference>
<dbReference type="GO" id="GO:0051082">
    <property type="term" value="F:unfolded protein binding"/>
    <property type="evidence" value="ECO:0007669"/>
    <property type="project" value="UniProtKB-UniRule"/>
</dbReference>
<evidence type="ECO:0000256" key="1">
    <source>
        <dbReference type="ARBA" id="ARBA00004496"/>
    </source>
</evidence>
<comment type="similarity">
    <text evidence="2 8">Belongs to the heat shock protein 90 family.</text>
</comment>
<feature type="binding site" evidence="9">
    <location>
        <position position="31"/>
    </location>
    <ligand>
        <name>ATP</name>
        <dbReference type="ChEBI" id="CHEBI:30616"/>
    </ligand>
</feature>
<dbReference type="PROSITE" id="PS00298">
    <property type="entry name" value="HSP90"/>
    <property type="match status" value="1"/>
</dbReference>
<dbReference type="SUPFAM" id="SSF55874">
    <property type="entry name" value="ATPase domain of HSP90 chaperone/DNA topoisomerase II/histidine kinase"/>
    <property type="match status" value="1"/>
</dbReference>
<dbReference type="SMART" id="SM00387">
    <property type="entry name" value="HATPase_c"/>
    <property type="match status" value="1"/>
</dbReference>
<dbReference type="PANTHER" id="PTHR11528">
    <property type="entry name" value="HEAT SHOCK PROTEIN 90 FAMILY MEMBER"/>
    <property type="match status" value="1"/>
</dbReference>
<feature type="binding site" evidence="9">
    <location>
        <position position="169"/>
    </location>
    <ligand>
        <name>ATP</name>
        <dbReference type="ChEBI" id="CHEBI:30616"/>
    </ligand>
</feature>
<accession>A0A6S6T6E7</accession>
<evidence type="ECO:0000256" key="8">
    <source>
        <dbReference type="HAMAP-Rule" id="MF_00505"/>
    </source>
</evidence>
<dbReference type="NCBIfam" id="NF003555">
    <property type="entry name" value="PRK05218.1"/>
    <property type="match status" value="1"/>
</dbReference>
<gene>
    <name evidence="8" type="primary">htpG</name>
    <name evidence="11" type="ORF">HELGO_WM21056</name>
</gene>
<feature type="domain" description="Histidine kinase/HSP90-like ATPase" evidence="10">
    <location>
        <begin position="24"/>
        <end position="179"/>
    </location>
</feature>
<comment type="caution">
    <text evidence="8">Lacks conserved residue(s) required for the propagation of feature annotation.</text>
</comment>
<comment type="subcellular location">
    <subcellularLocation>
        <location evidence="1 8">Cytoplasm</location>
    </subcellularLocation>
</comment>
<dbReference type="CDD" id="cd16927">
    <property type="entry name" value="HATPase_Hsp90-like"/>
    <property type="match status" value="1"/>
</dbReference>
<sequence length="615" mass="70021">MSKHQFDTEISQLLNLMINSLYSNKEIFLRELISNASDAIDKLSYLSISDDKYKSIEFEPKIEIKVDKENKTLSVIDNGIGMNEDDLKNHLGTIAKSGTKAFIDNMSGDAKKDSALIGKFGVGFYASFMVADKIEVTSRKASEDNAYIWTSEAGDSYEIKETSKESFGTEIKLYIKEDMQEFLGDFRLENIVNKFSNHIAYPIYLDKIIPADKDGKEEINSVQVNKANAIWKTNKNELKDEDYIDFYKQSFHDSTSPLSWSHVRAEGKIEYTTLLYVPSVASPDLFRVDFTPGVKLYVKRVFITDDEKELLPLYLRFVKGIIDVEDLPLNVSREILQENVILTKIKDASVKKILTELSKLKNKDLDKYKHFYSQFGKVLKEGLHSDFVNRNKILDLLLLKSTNSDELITLNDYKERMKEDQKEIYYITGSDEAVLKNSPLLEKFISNDIEVLILDDDVDGIVFPMVEKFGDIEIKHVSQEKFQADKEDAKDDVEVTPEFGTFLASLKEFLKDEVKDVKVSSRLSNSAVCLVNDANDPDFQTQAMLKSMGQATMEFKPILEINKNHEIIKGLLQNPQKVSVVAPILIESARLAEGMEVKNSVDFVKNLNKVMVDSL</sequence>
<dbReference type="InterPro" id="IPR019805">
    <property type="entry name" value="Heat_shock_protein_90_CS"/>
</dbReference>
<evidence type="ECO:0000259" key="10">
    <source>
        <dbReference type="SMART" id="SM00387"/>
    </source>
</evidence>
<evidence type="ECO:0000256" key="3">
    <source>
        <dbReference type="ARBA" id="ARBA00022490"/>
    </source>
</evidence>
<evidence type="ECO:0000256" key="6">
    <source>
        <dbReference type="ARBA" id="ARBA00023016"/>
    </source>
</evidence>
<dbReference type="GO" id="GO:0016887">
    <property type="term" value="F:ATP hydrolysis activity"/>
    <property type="evidence" value="ECO:0007669"/>
    <property type="project" value="InterPro"/>
</dbReference>
<reference evidence="11" key="1">
    <citation type="submission" date="2020-01" db="EMBL/GenBank/DDBJ databases">
        <authorList>
            <person name="Meier V. D."/>
            <person name="Meier V D."/>
        </authorList>
    </citation>
    <scope>NUCLEOTIDE SEQUENCE</scope>
    <source>
        <strain evidence="11">HLG_WM_MAG_12</strain>
    </source>
</reference>
<dbReference type="Pfam" id="PF13589">
    <property type="entry name" value="HATPase_c_3"/>
    <property type="match status" value="1"/>
</dbReference>
<proteinExistence type="inferred from homology"/>
<evidence type="ECO:0000256" key="4">
    <source>
        <dbReference type="ARBA" id="ARBA00022741"/>
    </source>
</evidence>
<evidence type="ECO:0000256" key="9">
    <source>
        <dbReference type="PIRSR" id="PIRSR002583-1"/>
    </source>
</evidence>
<dbReference type="HAMAP" id="MF_00505">
    <property type="entry name" value="HSP90"/>
    <property type="match status" value="1"/>
</dbReference>
<feature type="binding site" evidence="9">
    <location>
        <position position="333"/>
    </location>
    <ligand>
        <name>ATP</name>
        <dbReference type="ChEBI" id="CHEBI:30616"/>
    </ligand>
</feature>
<dbReference type="GO" id="GO:0005524">
    <property type="term" value="F:ATP binding"/>
    <property type="evidence" value="ECO:0007669"/>
    <property type="project" value="UniProtKB-UniRule"/>
</dbReference>
<feature type="region of interest" description="A; substrate-binding" evidence="8">
    <location>
        <begin position="1"/>
        <end position="333"/>
    </location>
</feature>
<dbReference type="EMBL" id="CACVAW010000045">
    <property type="protein sequence ID" value="CAA6812055.1"/>
    <property type="molecule type" value="Genomic_DNA"/>
</dbReference>
<dbReference type="InterPro" id="IPR020575">
    <property type="entry name" value="Hsp90_N"/>
</dbReference>
<organism evidence="11">
    <name type="scientific">uncultured Campylobacterales bacterium</name>
    <dbReference type="NCBI Taxonomy" id="352960"/>
    <lineage>
        <taxon>Bacteria</taxon>
        <taxon>Pseudomonadati</taxon>
        <taxon>Campylobacterota</taxon>
        <taxon>Epsilonproteobacteria</taxon>
        <taxon>Campylobacterales</taxon>
        <taxon>environmental samples</taxon>
    </lineage>
</organism>
<keyword evidence="4 8" id="KW-0547">Nucleotide-binding</keyword>
<feature type="binding site" evidence="9">
    <location>
        <position position="35"/>
    </location>
    <ligand>
        <name>ATP</name>
        <dbReference type="ChEBI" id="CHEBI:30616"/>
    </ligand>
</feature>
<dbReference type="Gene3D" id="3.40.50.11260">
    <property type="match status" value="1"/>
</dbReference>
<dbReference type="Gene3D" id="3.30.230.80">
    <property type="match status" value="1"/>
</dbReference>
<evidence type="ECO:0000256" key="7">
    <source>
        <dbReference type="ARBA" id="ARBA00023186"/>
    </source>
</evidence>
<dbReference type="InterPro" id="IPR036890">
    <property type="entry name" value="HATPase_C_sf"/>
</dbReference>
<name>A0A6S6T6E7_9BACT</name>
<protein>
    <recommendedName>
        <fullName evidence="8">Chaperone protein HtpG</fullName>
    </recommendedName>
    <alternativeName>
        <fullName evidence="8">Heat shock protein HtpG</fullName>
    </alternativeName>
    <alternativeName>
        <fullName evidence="8">High temperature protein G</fullName>
    </alternativeName>
</protein>
<dbReference type="InterPro" id="IPR037196">
    <property type="entry name" value="HSP90_C"/>
</dbReference>
<comment type="function">
    <text evidence="8">Molecular chaperone. Has ATPase activity.</text>
</comment>
<dbReference type="AlphaFoldDB" id="A0A6S6T6E7"/>
<keyword evidence="3 8" id="KW-0963">Cytoplasm</keyword>
<dbReference type="SUPFAM" id="SSF110942">
    <property type="entry name" value="HSP90 C-terminal domain"/>
    <property type="match status" value="1"/>
</dbReference>
<comment type="subunit">
    <text evidence="8">Homodimer.</text>
</comment>